<keyword evidence="1" id="KW-0812">Transmembrane</keyword>
<dbReference type="RefSeq" id="WP_168798303.1">
    <property type="nucleotide sequence ID" value="NZ_JBHSNS010000014.1"/>
</dbReference>
<evidence type="ECO:0000256" key="1">
    <source>
        <dbReference type="SAM" id="Phobius"/>
    </source>
</evidence>
<feature type="transmembrane region" description="Helical" evidence="1">
    <location>
        <begin position="23"/>
        <end position="42"/>
    </location>
</feature>
<gene>
    <name evidence="2" type="ORF">ACFPQB_20645</name>
</gene>
<keyword evidence="1" id="KW-1133">Transmembrane helix</keyword>
<sequence length="47" mass="4853">MSAAWFAVPAGLGVLLWLATDQFIFLVVGALIGAALAFGFQAKRGGE</sequence>
<reference evidence="3" key="1">
    <citation type="journal article" date="2019" name="Int. J. Syst. Evol. Microbiol.">
        <title>The Global Catalogue of Microorganisms (GCM) 10K type strain sequencing project: providing services to taxonomists for standard genome sequencing and annotation.</title>
        <authorList>
            <consortium name="The Broad Institute Genomics Platform"/>
            <consortium name="The Broad Institute Genome Sequencing Center for Infectious Disease"/>
            <person name="Wu L."/>
            <person name="Ma J."/>
        </authorList>
    </citation>
    <scope>NUCLEOTIDE SEQUENCE [LARGE SCALE GENOMIC DNA]</scope>
    <source>
        <strain evidence="3">YIM 94188</strain>
    </source>
</reference>
<evidence type="ECO:0000313" key="3">
    <source>
        <dbReference type="Proteomes" id="UP001596072"/>
    </source>
</evidence>
<name>A0ABW0ZMP9_9ACTN</name>
<comment type="caution">
    <text evidence="2">The sequence shown here is derived from an EMBL/GenBank/DDBJ whole genome shotgun (WGS) entry which is preliminary data.</text>
</comment>
<dbReference type="EMBL" id="JBHSNS010000014">
    <property type="protein sequence ID" value="MFC5731332.1"/>
    <property type="molecule type" value="Genomic_DNA"/>
</dbReference>
<evidence type="ECO:0000313" key="2">
    <source>
        <dbReference type="EMBL" id="MFC5731332.1"/>
    </source>
</evidence>
<proteinExistence type="predicted"/>
<accession>A0ABW0ZMP9</accession>
<protein>
    <submittedName>
        <fullName evidence="2">Uncharacterized protein</fullName>
    </submittedName>
</protein>
<keyword evidence="1" id="KW-0472">Membrane</keyword>
<dbReference type="Proteomes" id="UP001596072">
    <property type="component" value="Unassembled WGS sequence"/>
</dbReference>
<keyword evidence="3" id="KW-1185">Reference proteome</keyword>
<organism evidence="2 3">
    <name type="scientific">Nocardioides vastitatis</name>
    <dbReference type="NCBI Taxonomy" id="2568655"/>
    <lineage>
        <taxon>Bacteria</taxon>
        <taxon>Bacillati</taxon>
        <taxon>Actinomycetota</taxon>
        <taxon>Actinomycetes</taxon>
        <taxon>Propionibacteriales</taxon>
        <taxon>Nocardioidaceae</taxon>
        <taxon>Nocardioides</taxon>
    </lineage>
</organism>